<gene>
    <name evidence="1" type="ORF">PHYPA_000426</name>
</gene>
<accession>A0A2K1L7L8</accession>
<dbReference type="AlphaFoldDB" id="A0A2K1L7L8"/>
<name>A0A2K1L7L8_PHYPA</name>
<dbReference type="Proteomes" id="UP000006727">
    <property type="component" value="Chromosome 1"/>
</dbReference>
<evidence type="ECO:0000313" key="3">
    <source>
        <dbReference type="Proteomes" id="UP000006727"/>
    </source>
</evidence>
<proteinExistence type="predicted"/>
<reference evidence="1 3" key="1">
    <citation type="journal article" date="2008" name="Science">
        <title>The Physcomitrella genome reveals evolutionary insights into the conquest of land by plants.</title>
        <authorList>
            <person name="Rensing S."/>
            <person name="Lang D."/>
            <person name="Zimmer A."/>
            <person name="Terry A."/>
            <person name="Salamov A."/>
            <person name="Shapiro H."/>
            <person name="Nishiyama T."/>
            <person name="Perroud P.-F."/>
            <person name="Lindquist E."/>
            <person name="Kamisugi Y."/>
            <person name="Tanahashi T."/>
            <person name="Sakakibara K."/>
            <person name="Fujita T."/>
            <person name="Oishi K."/>
            <person name="Shin-I T."/>
            <person name="Kuroki Y."/>
            <person name="Toyoda A."/>
            <person name="Suzuki Y."/>
            <person name="Hashimoto A."/>
            <person name="Yamaguchi K."/>
            <person name="Sugano A."/>
            <person name="Kohara Y."/>
            <person name="Fujiyama A."/>
            <person name="Anterola A."/>
            <person name="Aoki S."/>
            <person name="Ashton N."/>
            <person name="Barbazuk W.B."/>
            <person name="Barker E."/>
            <person name="Bennetzen J."/>
            <person name="Bezanilla M."/>
            <person name="Blankenship R."/>
            <person name="Cho S.H."/>
            <person name="Dutcher S."/>
            <person name="Estelle M."/>
            <person name="Fawcett J.A."/>
            <person name="Gundlach H."/>
            <person name="Hanada K."/>
            <person name="Heyl A."/>
            <person name="Hicks K.A."/>
            <person name="Hugh J."/>
            <person name="Lohr M."/>
            <person name="Mayer K."/>
            <person name="Melkozernov A."/>
            <person name="Murata T."/>
            <person name="Nelson D."/>
            <person name="Pils B."/>
            <person name="Prigge M."/>
            <person name="Reiss B."/>
            <person name="Renner T."/>
            <person name="Rombauts S."/>
            <person name="Rushton P."/>
            <person name="Sanderfoot A."/>
            <person name="Schween G."/>
            <person name="Shiu S.-H."/>
            <person name="Stueber K."/>
            <person name="Theodoulou F.L."/>
            <person name="Tu H."/>
            <person name="Van de Peer Y."/>
            <person name="Verrier P.J."/>
            <person name="Waters E."/>
            <person name="Wood A."/>
            <person name="Yang L."/>
            <person name="Cove D."/>
            <person name="Cuming A."/>
            <person name="Hasebe M."/>
            <person name="Lucas S."/>
            <person name="Mishler D.B."/>
            <person name="Reski R."/>
            <person name="Grigoriev I."/>
            <person name="Quatrano R.S."/>
            <person name="Boore J.L."/>
        </authorList>
    </citation>
    <scope>NUCLEOTIDE SEQUENCE [LARGE SCALE GENOMIC DNA]</scope>
    <source>
        <strain evidence="2 3">cv. Gransden 2004</strain>
    </source>
</reference>
<dbReference type="Gramene" id="Pp3c1_9260V3.1">
    <property type="protein sequence ID" value="PAC:32970382.CDS.1"/>
    <property type="gene ID" value="Pp3c1_9260"/>
</dbReference>
<protein>
    <submittedName>
        <fullName evidence="1 2">Uncharacterized protein</fullName>
    </submittedName>
</protein>
<dbReference type="InParanoid" id="A0A2K1L7L8"/>
<dbReference type="EnsemblPlants" id="Pp3c1_9260V3.1">
    <property type="protein sequence ID" value="PAC:32970382.CDS.1"/>
    <property type="gene ID" value="Pp3c1_9260"/>
</dbReference>
<reference evidence="1 3" key="2">
    <citation type="journal article" date="2018" name="Plant J.">
        <title>The Physcomitrella patens chromosome-scale assembly reveals moss genome structure and evolution.</title>
        <authorList>
            <person name="Lang D."/>
            <person name="Ullrich K.K."/>
            <person name="Murat F."/>
            <person name="Fuchs J."/>
            <person name="Jenkins J."/>
            <person name="Haas F.B."/>
            <person name="Piednoel M."/>
            <person name="Gundlach H."/>
            <person name="Van Bel M."/>
            <person name="Meyberg R."/>
            <person name="Vives C."/>
            <person name="Morata J."/>
            <person name="Symeonidi A."/>
            <person name="Hiss M."/>
            <person name="Muchero W."/>
            <person name="Kamisugi Y."/>
            <person name="Saleh O."/>
            <person name="Blanc G."/>
            <person name="Decker E.L."/>
            <person name="van Gessel N."/>
            <person name="Grimwood J."/>
            <person name="Hayes R.D."/>
            <person name="Graham S.W."/>
            <person name="Gunter L.E."/>
            <person name="McDaniel S.F."/>
            <person name="Hoernstein S.N.W."/>
            <person name="Larsson A."/>
            <person name="Li F.W."/>
            <person name="Perroud P.F."/>
            <person name="Phillips J."/>
            <person name="Ranjan P."/>
            <person name="Rokshar D.S."/>
            <person name="Rothfels C.J."/>
            <person name="Schneider L."/>
            <person name="Shu S."/>
            <person name="Stevenson D.W."/>
            <person name="Thummler F."/>
            <person name="Tillich M."/>
            <person name="Villarreal Aguilar J.C."/>
            <person name="Widiez T."/>
            <person name="Wong G.K."/>
            <person name="Wymore A."/>
            <person name="Zhang Y."/>
            <person name="Zimmer A.D."/>
            <person name="Quatrano R.S."/>
            <person name="Mayer K.F.X."/>
            <person name="Goodstein D."/>
            <person name="Casacuberta J.M."/>
            <person name="Vandepoele K."/>
            <person name="Reski R."/>
            <person name="Cuming A.C."/>
            <person name="Tuskan G.A."/>
            <person name="Maumus F."/>
            <person name="Salse J."/>
            <person name="Schmutz J."/>
            <person name="Rensing S.A."/>
        </authorList>
    </citation>
    <scope>NUCLEOTIDE SEQUENCE [LARGE SCALE GENOMIC DNA]</scope>
    <source>
        <strain evidence="2 3">cv. Gransden 2004</strain>
    </source>
</reference>
<evidence type="ECO:0000313" key="1">
    <source>
        <dbReference type="EMBL" id="PNR62002.1"/>
    </source>
</evidence>
<keyword evidence="3" id="KW-1185">Reference proteome</keyword>
<sequence length="113" mass="13214">MGLLIVMVLKETGWPFRRLERKQLAKLELLLGLVHNGEWFSFWTHVCSYFQFSTALWGMLEVNFCTHVSWRLFYFADCNLQNTPLQYAVLNAHKPVNVTRFASKVSKTRSVSI</sequence>
<evidence type="ECO:0000313" key="2">
    <source>
        <dbReference type="EnsemblPlants" id="PAC:32970382.CDS.1"/>
    </source>
</evidence>
<organism evidence="1">
    <name type="scientific">Physcomitrium patens</name>
    <name type="common">Spreading-leaved earth moss</name>
    <name type="synonym">Physcomitrella patens</name>
    <dbReference type="NCBI Taxonomy" id="3218"/>
    <lineage>
        <taxon>Eukaryota</taxon>
        <taxon>Viridiplantae</taxon>
        <taxon>Streptophyta</taxon>
        <taxon>Embryophyta</taxon>
        <taxon>Bryophyta</taxon>
        <taxon>Bryophytina</taxon>
        <taxon>Bryopsida</taxon>
        <taxon>Funariidae</taxon>
        <taxon>Funariales</taxon>
        <taxon>Funariaceae</taxon>
        <taxon>Physcomitrium</taxon>
    </lineage>
</organism>
<dbReference type="EMBL" id="ABEU02000001">
    <property type="protein sequence ID" value="PNR62002.1"/>
    <property type="molecule type" value="Genomic_DNA"/>
</dbReference>
<reference evidence="2" key="3">
    <citation type="submission" date="2020-12" db="UniProtKB">
        <authorList>
            <consortium name="EnsemblPlants"/>
        </authorList>
    </citation>
    <scope>IDENTIFICATION</scope>
</reference>